<name>A0A806XC95_9ENTR</name>
<proteinExistence type="predicted"/>
<dbReference type="InterPro" id="IPR016032">
    <property type="entry name" value="Sig_transdc_resp-reg_C-effctor"/>
</dbReference>
<gene>
    <name evidence="1" type="ORF">AO703_09010</name>
</gene>
<organism evidence="1 2">
    <name type="scientific">[Enterobacter] lignolyticus</name>
    <dbReference type="NCBI Taxonomy" id="1334193"/>
    <lineage>
        <taxon>Bacteria</taxon>
        <taxon>Pseudomonadati</taxon>
        <taxon>Pseudomonadota</taxon>
        <taxon>Gammaproteobacteria</taxon>
        <taxon>Enterobacterales</taxon>
        <taxon>Enterobacteriaceae</taxon>
        <taxon>Pluralibacter</taxon>
    </lineage>
</organism>
<dbReference type="KEGG" id="kle:AO703_09010"/>
<dbReference type="GO" id="GO:0003677">
    <property type="term" value="F:DNA binding"/>
    <property type="evidence" value="ECO:0007669"/>
    <property type="project" value="InterPro"/>
</dbReference>
<dbReference type="AlphaFoldDB" id="A0A806XC95"/>
<dbReference type="GO" id="GO:0006355">
    <property type="term" value="P:regulation of DNA-templated transcription"/>
    <property type="evidence" value="ECO:0007669"/>
    <property type="project" value="InterPro"/>
</dbReference>
<dbReference type="SUPFAM" id="SSF46894">
    <property type="entry name" value="C-terminal effector domain of the bipartite response regulators"/>
    <property type="match status" value="1"/>
</dbReference>
<sequence length="164" mass="18736">MRDAQFLYIHTDSFFREFNPSPGDVIVLNITNANVFSHIMSHFALVYCRLIIMLPPQLTEKSGGKCLFPVFITDSINIHGLISYMIKAASAPVAFKKASVKEINLFKYVGHGYSVAELSCLMNIHEKSVYQIRRERLMKYGFRTQHPLAFLMSRDILNVSRVST</sequence>
<dbReference type="EMBL" id="CP012871">
    <property type="protein sequence ID" value="ALR76429.1"/>
    <property type="molecule type" value="Genomic_DNA"/>
</dbReference>
<reference evidence="2" key="1">
    <citation type="submission" date="2015-10" db="EMBL/GenBank/DDBJ databases">
        <title>Complete Genome Sequencing of Klebsiella sp. strain G5.</title>
        <authorList>
            <person name="Chan K.-G."/>
            <person name="Chen J.-W."/>
        </authorList>
    </citation>
    <scope>NUCLEOTIDE SEQUENCE [LARGE SCALE GENOMIC DNA]</scope>
    <source>
        <strain evidence="2">G5</strain>
    </source>
</reference>
<accession>A0A806XC95</accession>
<protein>
    <submittedName>
        <fullName evidence="1">Uncharacterized protein</fullName>
    </submittedName>
</protein>
<evidence type="ECO:0000313" key="2">
    <source>
        <dbReference type="Proteomes" id="UP000069162"/>
    </source>
</evidence>
<evidence type="ECO:0000313" key="1">
    <source>
        <dbReference type="EMBL" id="ALR76429.1"/>
    </source>
</evidence>
<dbReference type="Proteomes" id="UP000069162">
    <property type="component" value="Chromosome"/>
</dbReference>